<evidence type="ECO:0000313" key="9">
    <source>
        <dbReference type="EMBL" id="SDN02591.1"/>
    </source>
</evidence>
<proteinExistence type="inferred from homology"/>
<keyword evidence="6 8" id="KW-1133">Transmembrane helix</keyword>
<dbReference type="PANTHER" id="PTHR30472:SF30">
    <property type="entry name" value="IRON-UPTAKE SYSTEM PERMEASE PROTEIN FEUB"/>
    <property type="match status" value="1"/>
</dbReference>
<keyword evidence="10" id="KW-1185">Reference proteome</keyword>
<evidence type="ECO:0000256" key="4">
    <source>
        <dbReference type="ARBA" id="ARBA00022475"/>
    </source>
</evidence>
<reference evidence="9 10" key="1">
    <citation type="submission" date="2016-10" db="EMBL/GenBank/DDBJ databases">
        <authorList>
            <person name="de Groot N.N."/>
        </authorList>
    </citation>
    <scope>NUCLEOTIDE SEQUENCE [LARGE SCALE GENOMIC DNA]</scope>
    <source>
        <strain evidence="9 10">DSM 1736</strain>
    </source>
</reference>
<keyword evidence="3" id="KW-0813">Transport</keyword>
<feature type="transmembrane region" description="Helical" evidence="8">
    <location>
        <begin position="121"/>
        <end position="139"/>
    </location>
</feature>
<sequence>MQVKNYFPGMLWLAGLALIVLLAVLSLFLGAKHIDPALIRSALFQFDPANIDHQIVINSRLPRAVGTLLIGGALAMAGALMQGVTRNYLAEPGIMGVSDGSVLAITLSMVFLPQATDLERIVFSFAGSALGAGIVFGIGSILPNGLSPVRLAILGTVIGAFLSSLAAAVAVYFQIPQDISFWYHARLHQLQPGQVYLAVAFILTGMLIACRLGRSVTILSMGEDIAISLGQRTLAVKIAAGAAVMLLTGSAVALAGKIAFVGLIIPHIVRFFTGADYKGIIPCSGVIGAIFLSLSDLLSRFMNYPFETPVDVITSLVGVPFFLYLARKKGGNRYA</sequence>
<dbReference type="Gene3D" id="1.10.3470.10">
    <property type="entry name" value="ABC transporter involved in vitamin B12 uptake, BtuC"/>
    <property type="match status" value="1"/>
</dbReference>
<protein>
    <submittedName>
        <fullName evidence="9">Bacillibactin ABC transporter integral membrane protein</fullName>
    </submittedName>
</protein>
<feature type="transmembrane region" description="Helical" evidence="8">
    <location>
        <begin position="195"/>
        <end position="213"/>
    </location>
</feature>
<dbReference type="InterPro" id="IPR000522">
    <property type="entry name" value="ABC_transptr_permease_BtuC"/>
</dbReference>
<dbReference type="GO" id="GO:0022857">
    <property type="term" value="F:transmembrane transporter activity"/>
    <property type="evidence" value="ECO:0007669"/>
    <property type="project" value="InterPro"/>
</dbReference>
<dbReference type="GO" id="GO:0005886">
    <property type="term" value="C:plasma membrane"/>
    <property type="evidence" value="ECO:0007669"/>
    <property type="project" value="UniProtKB-SubCell"/>
</dbReference>
<feature type="transmembrane region" description="Helical" evidence="8">
    <location>
        <begin position="234"/>
        <end position="265"/>
    </location>
</feature>
<evidence type="ECO:0000256" key="3">
    <source>
        <dbReference type="ARBA" id="ARBA00022448"/>
    </source>
</evidence>
<keyword evidence="5 8" id="KW-0812">Transmembrane</keyword>
<keyword evidence="7 8" id="KW-0472">Membrane</keyword>
<keyword evidence="4" id="KW-1003">Cell membrane</keyword>
<evidence type="ECO:0000256" key="5">
    <source>
        <dbReference type="ARBA" id="ARBA00022692"/>
    </source>
</evidence>
<dbReference type="CDD" id="cd06550">
    <property type="entry name" value="TM_ABC_iron-siderophores_like"/>
    <property type="match status" value="1"/>
</dbReference>
<feature type="transmembrane region" description="Helical" evidence="8">
    <location>
        <begin position="310"/>
        <end position="326"/>
    </location>
</feature>
<dbReference type="AlphaFoldDB" id="A0A1G9Y1S4"/>
<dbReference type="RefSeq" id="WP_092074585.1">
    <property type="nucleotide sequence ID" value="NZ_FNHB01000010.1"/>
</dbReference>
<dbReference type="OrthoDB" id="9811721at2"/>
<dbReference type="SUPFAM" id="SSF81345">
    <property type="entry name" value="ABC transporter involved in vitamin B12 uptake, BtuC"/>
    <property type="match status" value="1"/>
</dbReference>
<organism evidence="9 10">
    <name type="scientific">Dendrosporobacter quercicolus</name>
    <dbReference type="NCBI Taxonomy" id="146817"/>
    <lineage>
        <taxon>Bacteria</taxon>
        <taxon>Bacillati</taxon>
        <taxon>Bacillota</taxon>
        <taxon>Negativicutes</taxon>
        <taxon>Selenomonadales</taxon>
        <taxon>Sporomusaceae</taxon>
        <taxon>Dendrosporobacter</taxon>
    </lineage>
</organism>
<name>A0A1G9Y1S4_9FIRM</name>
<comment type="subcellular location">
    <subcellularLocation>
        <location evidence="1">Cell membrane</location>
        <topology evidence="1">Multi-pass membrane protein</topology>
    </subcellularLocation>
</comment>
<feature type="transmembrane region" description="Helical" evidence="8">
    <location>
        <begin position="65"/>
        <end position="84"/>
    </location>
</feature>
<evidence type="ECO:0000256" key="7">
    <source>
        <dbReference type="ARBA" id="ARBA00023136"/>
    </source>
</evidence>
<feature type="transmembrane region" description="Helical" evidence="8">
    <location>
        <begin position="151"/>
        <end position="175"/>
    </location>
</feature>
<dbReference type="EMBL" id="FNHB01000010">
    <property type="protein sequence ID" value="SDN02591.1"/>
    <property type="molecule type" value="Genomic_DNA"/>
</dbReference>
<dbReference type="GO" id="GO:0033214">
    <property type="term" value="P:siderophore-iron import into cell"/>
    <property type="evidence" value="ECO:0007669"/>
    <property type="project" value="TreeGrafter"/>
</dbReference>
<evidence type="ECO:0000256" key="2">
    <source>
        <dbReference type="ARBA" id="ARBA00007935"/>
    </source>
</evidence>
<evidence type="ECO:0000256" key="8">
    <source>
        <dbReference type="SAM" id="Phobius"/>
    </source>
</evidence>
<comment type="similarity">
    <text evidence="2">Belongs to the binding-protein-dependent transport system permease family. FecCD subfamily.</text>
</comment>
<feature type="transmembrane region" description="Helical" evidence="8">
    <location>
        <begin position="277"/>
        <end position="298"/>
    </location>
</feature>
<evidence type="ECO:0000313" key="10">
    <source>
        <dbReference type="Proteomes" id="UP000214880"/>
    </source>
</evidence>
<evidence type="ECO:0000256" key="1">
    <source>
        <dbReference type="ARBA" id="ARBA00004651"/>
    </source>
</evidence>
<dbReference type="STRING" id="146817.SAMN04488502_110112"/>
<dbReference type="PANTHER" id="PTHR30472">
    <property type="entry name" value="FERRIC ENTEROBACTIN TRANSPORT SYSTEM PERMEASE PROTEIN"/>
    <property type="match status" value="1"/>
</dbReference>
<accession>A0A1G9Y1S4</accession>
<feature type="transmembrane region" description="Helical" evidence="8">
    <location>
        <begin position="96"/>
        <end position="115"/>
    </location>
</feature>
<dbReference type="InterPro" id="IPR037294">
    <property type="entry name" value="ABC_BtuC-like"/>
</dbReference>
<evidence type="ECO:0000256" key="6">
    <source>
        <dbReference type="ARBA" id="ARBA00022989"/>
    </source>
</evidence>
<dbReference type="Proteomes" id="UP000214880">
    <property type="component" value="Unassembled WGS sequence"/>
</dbReference>
<dbReference type="Pfam" id="PF01032">
    <property type="entry name" value="FecCD"/>
    <property type="match status" value="1"/>
</dbReference>
<gene>
    <name evidence="9" type="ORF">SAMN04488502_110112</name>
</gene>
<dbReference type="FunFam" id="1.10.3470.10:FF:000001">
    <property type="entry name" value="Vitamin B12 ABC transporter permease BtuC"/>
    <property type="match status" value="1"/>
</dbReference>